<dbReference type="Proteomes" id="UP001235712">
    <property type="component" value="Unassembled WGS sequence"/>
</dbReference>
<dbReference type="InterPro" id="IPR002347">
    <property type="entry name" value="SDR_fam"/>
</dbReference>
<comment type="caution">
    <text evidence="3">The sequence shown here is derived from an EMBL/GenBank/DDBJ whole genome shotgun (WGS) entry which is preliminary data.</text>
</comment>
<protein>
    <submittedName>
        <fullName evidence="3">NAD(P)-dependent dehydrogenase (Short-subunit alcohol dehydrogenase family)</fullName>
    </submittedName>
</protein>
<dbReference type="PRINTS" id="PR00080">
    <property type="entry name" value="SDRFAMILY"/>
</dbReference>
<proteinExistence type="inferred from homology"/>
<dbReference type="PANTHER" id="PTHR43976:SF9">
    <property type="entry name" value="OXIDOREDUCTASE"/>
    <property type="match status" value="1"/>
</dbReference>
<dbReference type="PROSITE" id="PS00061">
    <property type="entry name" value="ADH_SHORT"/>
    <property type="match status" value="1"/>
</dbReference>
<evidence type="ECO:0000256" key="2">
    <source>
        <dbReference type="RuleBase" id="RU000363"/>
    </source>
</evidence>
<reference evidence="3 4" key="1">
    <citation type="submission" date="2023-07" db="EMBL/GenBank/DDBJ databases">
        <title>Sequencing the genomes of 1000 actinobacteria strains.</title>
        <authorList>
            <person name="Klenk H.-P."/>
        </authorList>
    </citation>
    <scope>NUCLEOTIDE SEQUENCE [LARGE SCALE GENOMIC DNA]</scope>
    <source>
        <strain evidence="3 4">DSM 44388</strain>
    </source>
</reference>
<comment type="similarity">
    <text evidence="1 2">Belongs to the short-chain dehydrogenases/reductases (SDR) family.</text>
</comment>
<dbReference type="EMBL" id="JAUSQZ010000001">
    <property type="protein sequence ID" value="MDP9830291.1"/>
    <property type="molecule type" value="Genomic_DNA"/>
</dbReference>
<sequence>MSEPRTVLITGTSTGFGRLTAETLARRGHHVIAGLRDVKGRNRTATAELTALAGNEGLSLEVIEIDVTDDASVTRGVHHLLTTTARLDAVINNAGRNFAGPLEAYTAAEAMQQFDVNTLGALRVNNAVIPFLREQGHGALIQVGSLSGWVTPPFNGLYAASKAALASLTEAWHHELAPYGVESVLIEPAAYPTNIGQNAAMPADQERLGLYGATLAAFIGDITKNAAAPGSTAEVSDALADLVELPHGRRPLRTLVAPARQFEAVRAVHEKAAEATRIVAEDMGIDGYLRRARS</sequence>
<organism evidence="3 4">
    <name type="scientific">Kineosporia succinea</name>
    <dbReference type="NCBI Taxonomy" id="84632"/>
    <lineage>
        <taxon>Bacteria</taxon>
        <taxon>Bacillati</taxon>
        <taxon>Actinomycetota</taxon>
        <taxon>Actinomycetes</taxon>
        <taxon>Kineosporiales</taxon>
        <taxon>Kineosporiaceae</taxon>
        <taxon>Kineosporia</taxon>
    </lineage>
</organism>
<gene>
    <name evidence="3" type="ORF">J2S57_006040</name>
</gene>
<evidence type="ECO:0000313" key="4">
    <source>
        <dbReference type="Proteomes" id="UP001235712"/>
    </source>
</evidence>
<dbReference type="Gene3D" id="3.40.50.720">
    <property type="entry name" value="NAD(P)-binding Rossmann-like Domain"/>
    <property type="match status" value="1"/>
</dbReference>
<dbReference type="InterPro" id="IPR036291">
    <property type="entry name" value="NAD(P)-bd_dom_sf"/>
</dbReference>
<evidence type="ECO:0000256" key="1">
    <source>
        <dbReference type="ARBA" id="ARBA00006484"/>
    </source>
</evidence>
<name>A0ABT9PC61_9ACTN</name>
<dbReference type="PANTHER" id="PTHR43976">
    <property type="entry name" value="SHORT CHAIN DEHYDROGENASE"/>
    <property type="match status" value="1"/>
</dbReference>
<dbReference type="InterPro" id="IPR020904">
    <property type="entry name" value="Sc_DH/Rdtase_CS"/>
</dbReference>
<dbReference type="Pfam" id="PF00106">
    <property type="entry name" value="adh_short"/>
    <property type="match status" value="1"/>
</dbReference>
<evidence type="ECO:0000313" key="3">
    <source>
        <dbReference type="EMBL" id="MDP9830291.1"/>
    </source>
</evidence>
<dbReference type="InterPro" id="IPR051911">
    <property type="entry name" value="SDR_oxidoreductase"/>
</dbReference>
<dbReference type="PRINTS" id="PR00081">
    <property type="entry name" value="GDHRDH"/>
</dbReference>
<keyword evidence="4" id="KW-1185">Reference proteome</keyword>
<dbReference type="RefSeq" id="WP_307249327.1">
    <property type="nucleotide sequence ID" value="NZ_JAUSQZ010000001.1"/>
</dbReference>
<accession>A0ABT9PC61</accession>
<dbReference type="SUPFAM" id="SSF51735">
    <property type="entry name" value="NAD(P)-binding Rossmann-fold domains"/>
    <property type="match status" value="1"/>
</dbReference>